<dbReference type="EMBL" id="NEVP01000001">
    <property type="protein sequence ID" value="OZI55569.1"/>
    <property type="molecule type" value="Genomic_DNA"/>
</dbReference>
<dbReference type="GO" id="GO:0015808">
    <property type="term" value="P:L-alanine transport"/>
    <property type="evidence" value="ECO:0007669"/>
    <property type="project" value="TreeGrafter"/>
</dbReference>
<dbReference type="GO" id="GO:0005886">
    <property type="term" value="C:plasma membrane"/>
    <property type="evidence" value="ECO:0007669"/>
    <property type="project" value="TreeGrafter"/>
</dbReference>
<evidence type="ECO:0000313" key="7">
    <source>
        <dbReference type="Proteomes" id="UP000216913"/>
    </source>
</evidence>
<dbReference type="GO" id="GO:0015192">
    <property type="term" value="F:L-phenylalanine transmembrane transporter activity"/>
    <property type="evidence" value="ECO:0007669"/>
    <property type="project" value="TreeGrafter"/>
</dbReference>
<sequence>MSVLALHVDAVERRFGALRAIAGVDLRIAPGERRVLLGTNGAGKTTLFNIIAGDFPPSAGRIVFHGRDVTALPAHRRARLGIARTYQTSSLFKGISIEQNLSVAWRGSRPGRFGVLRPGRLDEGARKVREVLAAVGLEHSEHRPVAELSHGEQRQLELGMALMQTPRLLLLDEPAAGLSPAERPLLLELIRNLSRDITLIMIEHDMNVALQIADEVTVMKDGEIVASGKPDEIRVNPLVRKIYLGEG</sequence>
<dbReference type="GO" id="GO:1903805">
    <property type="term" value="P:L-valine import across plasma membrane"/>
    <property type="evidence" value="ECO:0007669"/>
    <property type="project" value="TreeGrafter"/>
</dbReference>
<dbReference type="GO" id="GO:0015188">
    <property type="term" value="F:L-isoleucine transmembrane transporter activity"/>
    <property type="evidence" value="ECO:0007669"/>
    <property type="project" value="TreeGrafter"/>
</dbReference>
<protein>
    <submittedName>
        <fullName evidence="6">ABC transporter ATP-binding protein</fullName>
    </submittedName>
</protein>
<dbReference type="InterPro" id="IPR027417">
    <property type="entry name" value="P-loop_NTPase"/>
</dbReference>
<evidence type="ECO:0000256" key="2">
    <source>
        <dbReference type="ARBA" id="ARBA00022475"/>
    </source>
</evidence>
<reference evidence="6 7" key="1">
    <citation type="submission" date="2017-05" db="EMBL/GenBank/DDBJ databases">
        <title>Complete and WGS of Bordetella genogroups.</title>
        <authorList>
            <person name="Spilker T."/>
            <person name="LiPuma J."/>
        </authorList>
    </citation>
    <scope>NUCLEOTIDE SEQUENCE [LARGE SCALE GENOMIC DNA]</scope>
    <source>
        <strain evidence="6 7">AU10456</strain>
    </source>
</reference>
<evidence type="ECO:0000256" key="3">
    <source>
        <dbReference type="ARBA" id="ARBA00022741"/>
    </source>
</evidence>
<dbReference type="Proteomes" id="UP000216913">
    <property type="component" value="Unassembled WGS sequence"/>
</dbReference>
<accession>A0A261U122</accession>
<keyword evidence="2" id="KW-0472">Membrane</keyword>
<feature type="domain" description="ABC transporter" evidence="5">
    <location>
        <begin position="6"/>
        <end position="246"/>
    </location>
</feature>
<evidence type="ECO:0000313" key="6">
    <source>
        <dbReference type="EMBL" id="OZI55569.1"/>
    </source>
</evidence>
<organism evidence="6 7">
    <name type="scientific">Bordetella genomosp. 5</name>
    <dbReference type="NCBI Taxonomy" id="1395608"/>
    <lineage>
        <taxon>Bacteria</taxon>
        <taxon>Pseudomonadati</taxon>
        <taxon>Pseudomonadota</taxon>
        <taxon>Betaproteobacteria</taxon>
        <taxon>Burkholderiales</taxon>
        <taxon>Alcaligenaceae</taxon>
        <taxon>Bordetella</taxon>
    </lineage>
</organism>
<dbReference type="GO" id="GO:0042941">
    <property type="term" value="P:D-alanine transmembrane transport"/>
    <property type="evidence" value="ECO:0007669"/>
    <property type="project" value="TreeGrafter"/>
</dbReference>
<dbReference type="RefSeq" id="WP_094798625.1">
    <property type="nucleotide sequence ID" value="NZ_NEVP01000001.1"/>
</dbReference>
<dbReference type="CDD" id="cd03219">
    <property type="entry name" value="ABC_Mj1267_LivG_branched"/>
    <property type="match status" value="1"/>
</dbReference>
<keyword evidence="3" id="KW-0547">Nucleotide-binding</keyword>
<dbReference type="Pfam" id="PF00005">
    <property type="entry name" value="ABC_tran"/>
    <property type="match status" value="1"/>
</dbReference>
<keyword evidence="7" id="KW-1185">Reference proteome</keyword>
<dbReference type="InterPro" id="IPR032823">
    <property type="entry name" value="BCA_ABC_TP_C"/>
</dbReference>
<evidence type="ECO:0000259" key="5">
    <source>
        <dbReference type="PROSITE" id="PS50893"/>
    </source>
</evidence>
<dbReference type="SMART" id="SM00382">
    <property type="entry name" value="AAA"/>
    <property type="match status" value="1"/>
</dbReference>
<dbReference type="GO" id="GO:0005524">
    <property type="term" value="F:ATP binding"/>
    <property type="evidence" value="ECO:0007669"/>
    <property type="project" value="UniProtKB-KW"/>
</dbReference>
<dbReference type="AlphaFoldDB" id="A0A261U122"/>
<evidence type="ECO:0000256" key="4">
    <source>
        <dbReference type="ARBA" id="ARBA00022840"/>
    </source>
</evidence>
<dbReference type="PROSITE" id="PS50893">
    <property type="entry name" value="ABC_TRANSPORTER_2"/>
    <property type="match status" value="1"/>
</dbReference>
<dbReference type="SUPFAM" id="SSF52540">
    <property type="entry name" value="P-loop containing nucleoside triphosphate hydrolases"/>
    <property type="match status" value="1"/>
</dbReference>
<keyword evidence="4 6" id="KW-0067">ATP-binding</keyword>
<name>A0A261U122_9BORD</name>
<keyword evidence="1" id="KW-0813">Transport</keyword>
<keyword evidence="2" id="KW-1003">Cell membrane</keyword>
<dbReference type="InterPro" id="IPR003593">
    <property type="entry name" value="AAA+_ATPase"/>
</dbReference>
<gene>
    <name evidence="6" type="ORF">CAL25_04030</name>
</gene>
<dbReference type="Pfam" id="PF12399">
    <property type="entry name" value="BCA_ABC_TP_C"/>
    <property type="match status" value="1"/>
</dbReference>
<dbReference type="GO" id="GO:0016887">
    <property type="term" value="F:ATP hydrolysis activity"/>
    <property type="evidence" value="ECO:0007669"/>
    <property type="project" value="InterPro"/>
</dbReference>
<dbReference type="PANTHER" id="PTHR45772">
    <property type="entry name" value="CONSERVED COMPONENT OF ABC TRANSPORTER FOR NATURAL AMINO ACIDS-RELATED"/>
    <property type="match status" value="1"/>
</dbReference>
<dbReference type="OrthoDB" id="9781337at2"/>
<dbReference type="PANTHER" id="PTHR45772:SF7">
    <property type="entry name" value="AMINO ACID ABC TRANSPORTER ATP-BINDING PROTEIN"/>
    <property type="match status" value="1"/>
</dbReference>
<proteinExistence type="predicted"/>
<dbReference type="InterPro" id="IPR003439">
    <property type="entry name" value="ABC_transporter-like_ATP-bd"/>
</dbReference>
<dbReference type="InterPro" id="IPR051120">
    <property type="entry name" value="ABC_AA/LPS_Transport"/>
</dbReference>
<evidence type="ECO:0000256" key="1">
    <source>
        <dbReference type="ARBA" id="ARBA00022448"/>
    </source>
</evidence>
<dbReference type="GO" id="GO:1903806">
    <property type="term" value="P:L-isoleucine import across plasma membrane"/>
    <property type="evidence" value="ECO:0007669"/>
    <property type="project" value="TreeGrafter"/>
</dbReference>
<dbReference type="GO" id="GO:0005304">
    <property type="term" value="F:L-valine transmembrane transporter activity"/>
    <property type="evidence" value="ECO:0007669"/>
    <property type="project" value="TreeGrafter"/>
</dbReference>
<dbReference type="Gene3D" id="3.40.50.300">
    <property type="entry name" value="P-loop containing nucleotide triphosphate hydrolases"/>
    <property type="match status" value="1"/>
</dbReference>
<comment type="caution">
    <text evidence="6">The sequence shown here is derived from an EMBL/GenBank/DDBJ whole genome shotgun (WGS) entry which is preliminary data.</text>
</comment>